<protein>
    <submittedName>
        <fullName evidence="1">Uncharacterized protein</fullName>
    </submittedName>
</protein>
<gene>
    <name evidence="1" type="ORF">AVDCRST_MAG88-1278</name>
</gene>
<dbReference type="AlphaFoldDB" id="A0A6J4US18"/>
<accession>A0A6J4US18</accession>
<feature type="non-terminal residue" evidence="1">
    <location>
        <position position="1"/>
    </location>
</feature>
<proteinExistence type="predicted"/>
<evidence type="ECO:0000313" key="1">
    <source>
        <dbReference type="EMBL" id="CAA9558190.1"/>
    </source>
</evidence>
<sequence>APAAVPVAPHDADDEGEGEIDMANYGWTEFWSWARTRGYTDRKALDAIVGRDTRGMTPLEIRKQIQAKQG</sequence>
<reference evidence="1" key="1">
    <citation type="submission" date="2020-02" db="EMBL/GenBank/DDBJ databases">
        <authorList>
            <person name="Meier V. D."/>
        </authorList>
    </citation>
    <scope>NUCLEOTIDE SEQUENCE</scope>
    <source>
        <strain evidence="1">AVDCRST_MAG88</strain>
    </source>
</reference>
<dbReference type="EMBL" id="CADCWM010000432">
    <property type="protein sequence ID" value="CAA9558190.1"/>
    <property type="molecule type" value="Genomic_DNA"/>
</dbReference>
<organism evidence="1">
    <name type="scientific">uncultured Thermomicrobiales bacterium</name>
    <dbReference type="NCBI Taxonomy" id="1645740"/>
    <lineage>
        <taxon>Bacteria</taxon>
        <taxon>Pseudomonadati</taxon>
        <taxon>Thermomicrobiota</taxon>
        <taxon>Thermomicrobia</taxon>
        <taxon>Thermomicrobiales</taxon>
        <taxon>environmental samples</taxon>
    </lineage>
</organism>
<name>A0A6J4US18_9BACT</name>